<evidence type="ECO:0000313" key="1">
    <source>
        <dbReference type="EMBL" id="KRZ50919.1"/>
    </source>
</evidence>
<organism evidence="1 2">
    <name type="scientific">Trichinella nativa</name>
    <dbReference type="NCBI Taxonomy" id="6335"/>
    <lineage>
        <taxon>Eukaryota</taxon>
        <taxon>Metazoa</taxon>
        <taxon>Ecdysozoa</taxon>
        <taxon>Nematoda</taxon>
        <taxon>Enoplea</taxon>
        <taxon>Dorylaimia</taxon>
        <taxon>Trichinellida</taxon>
        <taxon>Trichinellidae</taxon>
        <taxon>Trichinella</taxon>
    </lineage>
</organism>
<sequence>MKAIAVLLRIRRCRIKSLFSTRFRSIHKYATDTSQPICPVNKETQISCLFQVIIFDRGRRRNRVVCYLK</sequence>
<dbReference type="Proteomes" id="UP000054721">
    <property type="component" value="Unassembled WGS sequence"/>
</dbReference>
<gene>
    <name evidence="1" type="ORF">T02_12404</name>
</gene>
<name>A0A0V1KUY6_9BILA</name>
<comment type="caution">
    <text evidence="1">The sequence shown here is derived from an EMBL/GenBank/DDBJ whole genome shotgun (WGS) entry which is preliminary data.</text>
</comment>
<dbReference type="EMBL" id="JYDW01000245">
    <property type="protein sequence ID" value="KRZ50919.1"/>
    <property type="molecule type" value="Genomic_DNA"/>
</dbReference>
<reference evidence="1 2" key="1">
    <citation type="submission" date="2015-05" db="EMBL/GenBank/DDBJ databases">
        <title>Evolution of Trichinella species and genotypes.</title>
        <authorList>
            <person name="Korhonen P.K."/>
            <person name="Edoardo P."/>
            <person name="Giuseppe L.R."/>
            <person name="Gasser R.B."/>
        </authorList>
    </citation>
    <scope>NUCLEOTIDE SEQUENCE [LARGE SCALE GENOMIC DNA]</scope>
    <source>
        <strain evidence="1">ISS10</strain>
    </source>
</reference>
<protein>
    <submittedName>
        <fullName evidence="1">Uncharacterized protein</fullName>
    </submittedName>
</protein>
<accession>A0A0V1KUY6</accession>
<keyword evidence="2" id="KW-1185">Reference proteome</keyword>
<evidence type="ECO:0000313" key="2">
    <source>
        <dbReference type="Proteomes" id="UP000054721"/>
    </source>
</evidence>
<dbReference type="OrthoDB" id="10381447at2759"/>
<proteinExistence type="predicted"/>
<dbReference type="AlphaFoldDB" id="A0A0V1KUY6"/>